<feature type="non-terminal residue" evidence="8">
    <location>
        <position position="200"/>
    </location>
</feature>
<evidence type="ECO:0000256" key="4">
    <source>
        <dbReference type="ARBA" id="ARBA00022989"/>
    </source>
</evidence>
<evidence type="ECO:0000256" key="2">
    <source>
        <dbReference type="ARBA" id="ARBA00006843"/>
    </source>
</evidence>
<dbReference type="Pfam" id="PF04505">
    <property type="entry name" value="CD225"/>
    <property type="match status" value="1"/>
</dbReference>
<evidence type="ECO:0000256" key="6">
    <source>
        <dbReference type="SAM" id="MobiDB-lite"/>
    </source>
</evidence>
<comment type="similarity">
    <text evidence="2">Belongs to the CD225/Dispanin family.</text>
</comment>
<evidence type="ECO:0000256" key="5">
    <source>
        <dbReference type="ARBA" id="ARBA00023136"/>
    </source>
</evidence>
<feature type="compositionally biased region" description="Pro residues" evidence="6">
    <location>
        <begin position="37"/>
        <end position="46"/>
    </location>
</feature>
<keyword evidence="4 7" id="KW-1133">Transmembrane helix</keyword>
<name>A0A7K5TC69_9FRIN</name>
<comment type="caution">
    <text evidence="8">The sequence shown here is derived from an EMBL/GenBank/DDBJ whole genome shotgun (WGS) entry which is preliminary data.</text>
</comment>
<dbReference type="Proteomes" id="UP000524542">
    <property type="component" value="Unassembled WGS sequence"/>
</dbReference>
<organism evidence="8 9">
    <name type="scientific">Urocynchramus pylzowi</name>
    <dbReference type="NCBI Taxonomy" id="571890"/>
    <lineage>
        <taxon>Eukaryota</taxon>
        <taxon>Metazoa</taxon>
        <taxon>Chordata</taxon>
        <taxon>Craniata</taxon>
        <taxon>Vertebrata</taxon>
        <taxon>Euteleostomi</taxon>
        <taxon>Archelosauria</taxon>
        <taxon>Archosauria</taxon>
        <taxon>Dinosauria</taxon>
        <taxon>Saurischia</taxon>
        <taxon>Theropoda</taxon>
        <taxon>Coelurosauria</taxon>
        <taxon>Aves</taxon>
        <taxon>Neognathae</taxon>
        <taxon>Neoaves</taxon>
        <taxon>Telluraves</taxon>
        <taxon>Australaves</taxon>
        <taxon>Passeriformes</taxon>
        <taxon>Passeroidea</taxon>
        <taxon>Fringillidae</taxon>
        <taxon>Urocynchramus</taxon>
    </lineage>
</organism>
<reference evidence="8 9" key="1">
    <citation type="submission" date="2019-09" db="EMBL/GenBank/DDBJ databases">
        <title>Bird 10,000 Genomes (B10K) Project - Family phase.</title>
        <authorList>
            <person name="Zhang G."/>
        </authorList>
    </citation>
    <scope>NUCLEOTIDE SEQUENCE [LARGE SCALE GENOMIC DNA]</scope>
    <source>
        <strain evidence="8">B10K-DU-012-38</strain>
        <tissue evidence="8">Muscle</tissue>
    </source>
</reference>
<evidence type="ECO:0000256" key="1">
    <source>
        <dbReference type="ARBA" id="ARBA00004370"/>
    </source>
</evidence>
<evidence type="ECO:0000313" key="8">
    <source>
        <dbReference type="EMBL" id="NWU01953.1"/>
    </source>
</evidence>
<proteinExistence type="inferred from homology"/>
<accession>A0A7K5TC69</accession>
<dbReference type="AlphaFoldDB" id="A0A7K5TC69"/>
<feature type="compositionally biased region" description="Low complexity" evidence="6">
    <location>
        <begin position="100"/>
        <end position="111"/>
    </location>
</feature>
<feature type="region of interest" description="Disordered" evidence="6">
    <location>
        <begin position="1"/>
        <end position="88"/>
    </location>
</feature>
<feature type="compositionally biased region" description="Pro residues" evidence="6">
    <location>
        <begin position="71"/>
        <end position="88"/>
    </location>
</feature>
<sequence length="200" mass="20488">GAAGGPPAPGTRSDAPAAPGDTPVAVSVVTNSAFEGAPPPYSPPDPKSFHLLYPPFPAGFSQQGPGVYPSGPGPRPFPAPGFPPGPLPYSTVPPAPAALTTPVPQYNAQPGAGPPPAGRGQRLPKDYTVESVLVTLFCCVLTGVMALVYSHETRAAIARGDVAQAYVASRKAQSLVLVSLLFGLFASISWIIYVLVSLYL</sequence>
<evidence type="ECO:0000313" key="9">
    <source>
        <dbReference type="Proteomes" id="UP000524542"/>
    </source>
</evidence>
<keyword evidence="9" id="KW-1185">Reference proteome</keyword>
<feature type="transmembrane region" description="Helical" evidence="7">
    <location>
        <begin position="131"/>
        <end position="149"/>
    </location>
</feature>
<feature type="non-terminal residue" evidence="8">
    <location>
        <position position="1"/>
    </location>
</feature>
<dbReference type="GO" id="GO:0016020">
    <property type="term" value="C:membrane"/>
    <property type="evidence" value="ECO:0007669"/>
    <property type="project" value="UniProtKB-SubCell"/>
</dbReference>
<dbReference type="PANTHER" id="PTHR14948:SF18">
    <property type="entry name" value="PROLINE RICH TRANSMEMBRANE PROTEIN 1B"/>
    <property type="match status" value="1"/>
</dbReference>
<evidence type="ECO:0000256" key="3">
    <source>
        <dbReference type="ARBA" id="ARBA00022692"/>
    </source>
</evidence>
<evidence type="ECO:0000256" key="7">
    <source>
        <dbReference type="SAM" id="Phobius"/>
    </source>
</evidence>
<feature type="transmembrane region" description="Helical" evidence="7">
    <location>
        <begin position="175"/>
        <end position="196"/>
    </location>
</feature>
<dbReference type="PANTHER" id="PTHR14948">
    <property type="entry name" value="NG5"/>
    <property type="match status" value="1"/>
</dbReference>
<keyword evidence="3 7" id="KW-0812">Transmembrane</keyword>
<dbReference type="InterPro" id="IPR051423">
    <property type="entry name" value="CD225/Dispanin"/>
</dbReference>
<keyword evidence="5 7" id="KW-0472">Membrane</keyword>
<protein>
    <submittedName>
        <fullName evidence="8">PRT1B protein</fullName>
    </submittedName>
</protein>
<comment type="subcellular location">
    <subcellularLocation>
        <location evidence="1">Membrane</location>
    </subcellularLocation>
</comment>
<dbReference type="EMBL" id="VZRH01006746">
    <property type="protein sequence ID" value="NWU01953.1"/>
    <property type="molecule type" value="Genomic_DNA"/>
</dbReference>
<gene>
    <name evidence="8" type="primary">Prrt1b</name>
    <name evidence="8" type="ORF">UROPYL_R14875</name>
</gene>
<feature type="region of interest" description="Disordered" evidence="6">
    <location>
        <begin position="100"/>
        <end position="121"/>
    </location>
</feature>
<dbReference type="InterPro" id="IPR007593">
    <property type="entry name" value="CD225/Dispanin_fam"/>
</dbReference>